<dbReference type="RefSeq" id="WP_203823589.1">
    <property type="nucleotide sequence ID" value="NZ_BAAATY010000005.1"/>
</dbReference>
<name>A0ABQ4B199_9ACTN</name>
<dbReference type="Proteomes" id="UP000624709">
    <property type="component" value="Unassembled WGS sequence"/>
</dbReference>
<evidence type="ECO:0000313" key="2">
    <source>
        <dbReference type="EMBL" id="GIE64332.1"/>
    </source>
</evidence>
<feature type="domain" description="Helicase XPB/Ssl2 N-terminal" evidence="1">
    <location>
        <begin position="509"/>
        <end position="631"/>
    </location>
</feature>
<keyword evidence="3" id="KW-1185">Reference proteome</keyword>
<dbReference type="EMBL" id="BOMS01000009">
    <property type="protein sequence ID" value="GIE64332.1"/>
    <property type="molecule type" value="Genomic_DNA"/>
</dbReference>
<reference evidence="2 3" key="1">
    <citation type="submission" date="2021-01" db="EMBL/GenBank/DDBJ databases">
        <title>Whole genome shotgun sequence of Actinoplanes palleronii NBRC 14916.</title>
        <authorList>
            <person name="Komaki H."/>
            <person name="Tamura T."/>
        </authorList>
    </citation>
    <scope>NUCLEOTIDE SEQUENCE [LARGE SCALE GENOMIC DNA]</scope>
    <source>
        <strain evidence="2 3">NBRC 14916</strain>
    </source>
</reference>
<dbReference type="Pfam" id="PF13625">
    <property type="entry name" value="Helicase_C_3"/>
    <property type="match status" value="1"/>
</dbReference>
<gene>
    <name evidence="2" type="ORF">Apa02nite_004400</name>
</gene>
<dbReference type="InterPro" id="IPR032830">
    <property type="entry name" value="XPB/Ssl2_N"/>
</dbReference>
<accession>A0ABQ4B199</accession>
<protein>
    <recommendedName>
        <fullName evidence="1">Helicase XPB/Ssl2 N-terminal domain-containing protein</fullName>
    </recommendedName>
</protein>
<sequence length="677" mass="70633">MPVSEASRAALITHLTGLSARQLAELTAVRPELTAAPAPRTPAKRAERLLDGEAIELTCSVLTLPGLQVAEAVTALGDGWTMDRLAALLGVPENDAALRTTVAHLSERTLIWPIGDGFAAGHLDVMWPNPLGLGAGAAEMLNGLATAQLREMAQDLGVTAGRLKGDVVAALTAWLSIPDNVRGVVAHAPAEVRRRLQDVALEPVDLYTFNGFAYGGVVPAPPWATQRGLMVQAGWGSGGRMPREVALALRGADYHAPFDGEAPALPAVAVAAQAVARDAAAAATETLAAVTAVLETISKAPVATLKTGGLGVRELRRIVKAAGHTEDRTRLTLELAAAGGLIAVQDTVTVSEAYDDYATMAPGGQLLDAVETWLEMPACPLAPGRPGDPAERAIYWDANEHALLTALRTALLRTVVAMVPEGQAVTADDMAGQIAWRLPALAEAAGYDLGRFLTGIWREAHAIGLLAHGTPTVLCRLLLAGSDEPGDETATALEAQADAMVPATRATALLQNDLTAVATGTPSAALLALLDSAADPESRSGAWTWRFSPASVLRAVDAGIEGADLLARLRQVAEGGRFPQPLTYLIEDTVRRHGRVQVRPVACCLCSDDEPLLTEILHTKSLRALALTRLAPTVLASAKPQAETLAALRAAGFAPAGVRADGTPAIERLPRHRAPAV</sequence>
<organism evidence="2 3">
    <name type="scientific">Actinoplanes palleronii</name>
    <dbReference type="NCBI Taxonomy" id="113570"/>
    <lineage>
        <taxon>Bacteria</taxon>
        <taxon>Bacillati</taxon>
        <taxon>Actinomycetota</taxon>
        <taxon>Actinomycetes</taxon>
        <taxon>Micromonosporales</taxon>
        <taxon>Micromonosporaceae</taxon>
        <taxon>Actinoplanes</taxon>
    </lineage>
</organism>
<evidence type="ECO:0000259" key="1">
    <source>
        <dbReference type="Pfam" id="PF13625"/>
    </source>
</evidence>
<comment type="caution">
    <text evidence="2">The sequence shown here is derived from an EMBL/GenBank/DDBJ whole genome shotgun (WGS) entry which is preliminary data.</text>
</comment>
<evidence type="ECO:0000313" key="3">
    <source>
        <dbReference type="Proteomes" id="UP000624709"/>
    </source>
</evidence>
<proteinExistence type="predicted"/>